<dbReference type="RefSeq" id="WP_026992639.1">
    <property type="nucleotide sequence ID" value="NZ_JRLY01000020.1"/>
</dbReference>
<dbReference type="GO" id="GO:0005829">
    <property type="term" value="C:cytosol"/>
    <property type="evidence" value="ECO:0007669"/>
    <property type="project" value="TreeGrafter"/>
</dbReference>
<dbReference type="InterPro" id="IPR029752">
    <property type="entry name" value="D-isomer_DH_CS1"/>
</dbReference>
<reference evidence="7 8" key="1">
    <citation type="submission" date="2013-09" db="EMBL/GenBank/DDBJ databases">
        <authorList>
            <person name="Zeng Z."/>
            <person name="Chen C."/>
        </authorList>
    </citation>
    <scope>NUCLEOTIDE SEQUENCE [LARGE SCALE GENOMIC DNA]</scope>
    <source>
        <strain evidence="7 8">WB 4.1-42</strain>
    </source>
</reference>
<organism evidence="7 8">
    <name type="scientific">Flavobacterium subsaxonicum WB 4.1-42 = DSM 21790</name>
    <dbReference type="NCBI Taxonomy" id="1121898"/>
    <lineage>
        <taxon>Bacteria</taxon>
        <taxon>Pseudomonadati</taxon>
        <taxon>Bacteroidota</taxon>
        <taxon>Flavobacteriia</taxon>
        <taxon>Flavobacteriales</taxon>
        <taxon>Flavobacteriaceae</taxon>
        <taxon>Flavobacterium</taxon>
    </lineage>
</organism>
<gene>
    <name evidence="7" type="ORF">Q766_18130</name>
</gene>
<evidence type="ECO:0000313" key="7">
    <source>
        <dbReference type="EMBL" id="KGO91342.1"/>
    </source>
</evidence>
<comment type="similarity">
    <text evidence="1 4">Belongs to the D-isomer specific 2-hydroxyacid dehydrogenase family.</text>
</comment>
<dbReference type="InterPro" id="IPR006139">
    <property type="entry name" value="D-isomer_2_OHA_DH_cat_dom"/>
</dbReference>
<dbReference type="Proteomes" id="UP000030111">
    <property type="component" value="Unassembled WGS sequence"/>
</dbReference>
<keyword evidence="8" id="KW-1185">Reference proteome</keyword>
<dbReference type="GO" id="GO:0051287">
    <property type="term" value="F:NAD binding"/>
    <property type="evidence" value="ECO:0007669"/>
    <property type="project" value="InterPro"/>
</dbReference>
<dbReference type="InterPro" id="IPR050223">
    <property type="entry name" value="D-isomer_2-hydroxyacid_DH"/>
</dbReference>
<evidence type="ECO:0000256" key="3">
    <source>
        <dbReference type="ARBA" id="ARBA00023027"/>
    </source>
</evidence>
<keyword evidence="3" id="KW-0520">NAD</keyword>
<sequence>MRVFTTRKMPRAGIDLLEAEGHTVTQWQENRELTEAELIAHSKETDGILLSGRRKVDTAFLEACSHLKVISLFSVGYDNVDVAAATKYKIPIGHTPDVLSKATAETAFLLMIATARKTFYHHKRIAKGEWDFFDPTAGLGQDLHGKTLGILGLGNIGFEMAKYCKNAYGMDVIYHNRGNNEQAEKELGAKKVSFDELLAQSDVLSVHANLTNELKGIFNTGAFGKMKRNAIFINTARGGIHNEEDLTRALENGTIWGAGLDVTNPEPMDKNNALLDMPNVSVLPHIGSATKETRDAMAALAAVNLIAGLKGEKLPKCVNPEVYG</sequence>
<dbReference type="PANTHER" id="PTHR10996">
    <property type="entry name" value="2-HYDROXYACID DEHYDROGENASE-RELATED"/>
    <property type="match status" value="1"/>
</dbReference>
<dbReference type="GO" id="GO:0016618">
    <property type="term" value="F:hydroxypyruvate reductase [NAD(P)H] activity"/>
    <property type="evidence" value="ECO:0007669"/>
    <property type="project" value="TreeGrafter"/>
</dbReference>
<feature type="domain" description="D-isomer specific 2-hydroxyacid dehydrogenase catalytic" evidence="5">
    <location>
        <begin position="6"/>
        <end position="319"/>
    </location>
</feature>
<dbReference type="PROSITE" id="PS00065">
    <property type="entry name" value="D_2_HYDROXYACID_DH_1"/>
    <property type="match status" value="1"/>
</dbReference>
<keyword evidence="2 4" id="KW-0560">Oxidoreductase</keyword>
<name>A0A0A2MF78_9FLAO</name>
<evidence type="ECO:0000313" key="8">
    <source>
        <dbReference type="Proteomes" id="UP000030111"/>
    </source>
</evidence>
<dbReference type="eggNOG" id="COG1052">
    <property type="taxonomic scope" value="Bacteria"/>
</dbReference>
<dbReference type="SUPFAM" id="SSF51735">
    <property type="entry name" value="NAD(P)-binding Rossmann-fold domains"/>
    <property type="match status" value="1"/>
</dbReference>
<feature type="domain" description="D-isomer specific 2-hydroxyacid dehydrogenase NAD-binding" evidence="6">
    <location>
        <begin position="109"/>
        <end position="287"/>
    </location>
</feature>
<evidence type="ECO:0000256" key="4">
    <source>
        <dbReference type="RuleBase" id="RU003719"/>
    </source>
</evidence>
<dbReference type="InterPro" id="IPR036291">
    <property type="entry name" value="NAD(P)-bd_dom_sf"/>
</dbReference>
<accession>A0A0A2MF78</accession>
<dbReference type="AlphaFoldDB" id="A0A0A2MF78"/>
<dbReference type="STRING" id="1121898.GCA_000422725_02266"/>
<dbReference type="GO" id="GO:0030267">
    <property type="term" value="F:glyoxylate reductase (NADPH) activity"/>
    <property type="evidence" value="ECO:0007669"/>
    <property type="project" value="TreeGrafter"/>
</dbReference>
<proteinExistence type="inferred from homology"/>
<dbReference type="Gene3D" id="3.40.50.720">
    <property type="entry name" value="NAD(P)-binding Rossmann-like Domain"/>
    <property type="match status" value="2"/>
</dbReference>
<comment type="caution">
    <text evidence="7">The sequence shown here is derived from an EMBL/GenBank/DDBJ whole genome shotgun (WGS) entry which is preliminary data.</text>
</comment>
<evidence type="ECO:0000256" key="1">
    <source>
        <dbReference type="ARBA" id="ARBA00005854"/>
    </source>
</evidence>
<dbReference type="FunFam" id="3.40.50.720:FF:000203">
    <property type="entry name" value="D-3-phosphoglycerate dehydrogenase (SerA)"/>
    <property type="match status" value="1"/>
</dbReference>
<dbReference type="EMBL" id="JRLY01000020">
    <property type="protein sequence ID" value="KGO91342.1"/>
    <property type="molecule type" value="Genomic_DNA"/>
</dbReference>
<evidence type="ECO:0000259" key="6">
    <source>
        <dbReference type="Pfam" id="PF02826"/>
    </source>
</evidence>
<dbReference type="CDD" id="cd05301">
    <property type="entry name" value="GDH"/>
    <property type="match status" value="1"/>
</dbReference>
<evidence type="ECO:0000256" key="2">
    <source>
        <dbReference type="ARBA" id="ARBA00023002"/>
    </source>
</evidence>
<dbReference type="OrthoDB" id="9777288at2"/>
<dbReference type="PANTHER" id="PTHR10996:SF257">
    <property type="entry name" value="GLYOXYLATE REDUCTASE 1"/>
    <property type="match status" value="1"/>
</dbReference>
<dbReference type="SUPFAM" id="SSF52283">
    <property type="entry name" value="Formate/glycerate dehydrogenase catalytic domain-like"/>
    <property type="match status" value="1"/>
</dbReference>
<dbReference type="InterPro" id="IPR006140">
    <property type="entry name" value="D-isomer_DH_NAD-bd"/>
</dbReference>
<dbReference type="Pfam" id="PF00389">
    <property type="entry name" value="2-Hacid_dh"/>
    <property type="match status" value="1"/>
</dbReference>
<dbReference type="Pfam" id="PF02826">
    <property type="entry name" value="2-Hacid_dh_C"/>
    <property type="match status" value="1"/>
</dbReference>
<evidence type="ECO:0000259" key="5">
    <source>
        <dbReference type="Pfam" id="PF00389"/>
    </source>
</evidence>
<protein>
    <submittedName>
        <fullName evidence="7">Hydroxyacid dehydrogenase</fullName>
    </submittedName>
</protein>